<protein>
    <recommendedName>
        <fullName evidence="1">Nucleotide-diphospho-sugar transferase domain-containing protein</fullName>
    </recommendedName>
</protein>
<dbReference type="SUPFAM" id="SSF53448">
    <property type="entry name" value="Nucleotide-diphospho-sugar transferases"/>
    <property type="match status" value="1"/>
</dbReference>
<accession>A0A918TMN4</accession>
<evidence type="ECO:0000259" key="1">
    <source>
        <dbReference type="Pfam" id="PF03407"/>
    </source>
</evidence>
<dbReference type="RefSeq" id="WP_189410962.1">
    <property type="nucleotide sequence ID" value="NZ_BMYJ01000004.1"/>
</dbReference>
<sequence>MSRLTKGFVYATTGADYTALARRSARNLRQAHPNVQIDLYTDQHVTDAVFNRIYPVQDNWFRPKMEALLRSRFDVTVLLDSDTIPLAHIDELFRAVEGCDLAACLSTGRPLAMYLDQPEIPRSFPYLNAGVMVVRRNRRTQALIREWRDMVRRNDLPKDQPPLRWLLYHRRIRFQVLPMEYNLVNLDLLDQWQSHFGAPRLLHVQKLHDADPGDPETPFHLGQVLGEARRDTVRYRQAREAHRRANFVPPSSVTGTPTALARRMLFRLQSLWEMARCTLARRLGR</sequence>
<dbReference type="Gene3D" id="3.90.550.10">
    <property type="entry name" value="Spore Coat Polysaccharide Biosynthesis Protein SpsA, Chain A"/>
    <property type="match status" value="1"/>
</dbReference>
<dbReference type="InterPro" id="IPR005069">
    <property type="entry name" value="Nucl-diP-sugar_transferase"/>
</dbReference>
<evidence type="ECO:0000313" key="2">
    <source>
        <dbReference type="EMBL" id="GHC52886.1"/>
    </source>
</evidence>
<keyword evidence="3" id="KW-1185">Reference proteome</keyword>
<feature type="domain" description="Nucleotide-diphospho-sugar transferase" evidence="1">
    <location>
        <begin position="25"/>
        <end position="182"/>
    </location>
</feature>
<name>A0A918TMN4_9RHOB</name>
<dbReference type="InterPro" id="IPR029044">
    <property type="entry name" value="Nucleotide-diphossugar_trans"/>
</dbReference>
<evidence type="ECO:0000313" key="3">
    <source>
        <dbReference type="Proteomes" id="UP000638981"/>
    </source>
</evidence>
<dbReference type="Pfam" id="PF03407">
    <property type="entry name" value="Nucleotid_trans"/>
    <property type="match status" value="1"/>
</dbReference>
<organism evidence="2 3">
    <name type="scientific">Neogemmobacter tilapiae</name>
    <dbReference type="NCBI Taxonomy" id="875041"/>
    <lineage>
        <taxon>Bacteria</taxon>
        <taxon>Pseudomonadati</taxon>
        <taxon>Pseudomonadota</taxon>
        <taxon>Alphaproteobacteria</taxon>
        <taxon>Rhodobacterales</taxon>
        <taxon>Paracoccaceae</taxon>
        <taxon>Neogemmobacter</taxon>
    </lineage>
</organism>
<dbReference type="EMBL" id="BMYJ01000004">
    <property type="protein sequence ID" value="GHC52886.1"/>
    <property type="molecule type" value="Genomic_DNA"/>
</dbReference>
<proteinExistence type="predicted"/>
<reference evidence="2" key="1">
    <citation type="journal article" date="2014" name="Int. J. Syst. Evol. Microbiol.">
        <title>Complete genome sequence of Corynebacterium casei LMG S-19264T (=DSM 44701T), isolated from a smear-ripened cheese.</title>
        <authorList>
            <consortium name="US DOE Joint Genome Institute (JGI-PGF)"/>
            <person name="Walter F."/>
            <person name="Albersmeier A."/>
            <person name="Kalinowski J."/>
            <person name="Ruckert C."/>
        </authorList>
    </citation>
    <scope>NUCLEOTIDE SEQUENCE</scope>
    <source>
        <strain evidence="2">KCTC 23310</strain>
    </source>
</reference>
<dbReference type="Proteomes" id="UP000638981">
    <property type="component" value="Unassembled WGS sequence"/>
</dbReference>
<gene>
    <name evidence="2" type="ORF">GCM10007315_14340</name>
</gene>
<comment type="caution">
    <text evidence="2">The sequence shown here is derived from an EMBL/GenBank/DDBJ whole genome shotgun (WGS) entry which is preliminary data.</text>
</comment>
<dbReference type="AlphaFoldDB" id="A0A918TMN4"/>
<reference evidence="2" key="2">
    <citation type="submission" date="2020-09" db="EMBL/GenBank/DDBJ databases">
        <authorList>
            <person name="Sun Q."/>
            <person name="Kim S."/>
        </authorList>
    </citation>
    <scope>NUCLEOTIDE SEQUENCE</scope>
    <source>
        <strain evidence="2">KCTC 23310</strain>
    </source>
</reference>